<keyword evidence="2" id="KW-1185">Reference proteome</keyword>
<evidence type="ECO:0000313" key="2">
    <source>
        <dbReference type="Proteomes" id="UP000005237"/>
    </source>
</evidence>
<accession>A0A8R1DP99</accession>
<proteinExistence type="predicted"/>
<reference evidence="1" key="2">
    <citation type="submission" date="2022-06" db="UniProtKB">
        <authorList>
            <consortium name="EnsemblMetazoa"/>
        </authorList>
    </citation>
    <scope>IDENTIFICATION</scope>
    <source>
        <strain evidence="1">DF5081</strain>
    </source>
</reference>
<name>A0A8R1DP99_CAEJA</name>
<dbReference type="AlphaFoldDB" id="A0A8R1DP99"/>
<organism evidence="1 2">
    <name type="scientific">Caenorhabditis japonica</name>
    <dbReference type="NCBI Taxonomy" id="281687"/>
    <lineage>
        <taxon>Eukaryota</taxon>
        <taxon>Metazoa</taxon>
        <taxon>Ecdysozoa</taxon>
        <taxon>Nematoda</taxon>
        <taxon>Chromadorea</taxon>
        <taxon>Rhabditida</taxon>
        <taxon>Rhabditina</taxon>
        <taxon>Rhabditomorpha</taxon>
        <taxon>Rhabditoidea</taxon>
        <taxon>Rhabditidae</taxon>
        <taxon>Peloderinae</taxon>
        <taxon>Caenorhabditis</taxon>
    </lineage>
</organism>
<dbReference type="EnsemblMetazoa" id="CJA07681.1">
    <property type="protein sequence ID" value="CJA07681.1"/>
    <property type="gene ID" value="WBGene00126885"/>
</dbReference>
<protein>
    <submittedName>
        <fullName evidence="1">Uncharacterized protein</fullName>
    </submittedName>
</protein>
<evidence type="ECO:0000313" key="1">
    <source>
        <dbReference type="EnsemblMetazoa" id="CJA07681.1"/>
    </source>
</evidence>
<dbReference type="Proteomes" id="UP000005237">
    <property type="component" value="Unassembled WGS sequence"/>
</dbReference>
<reference evidence="2" key="1">
    <citation type="submission" date="2010-08" db="EMBL/GenBank/DDBJ databases">
        <authorList>
            <consortium name="Caenorhabditis japonica Sequencing Consortium"/>
            <person name="Wilson R.K."/>
        </authorList>
    </citation>
    <scope>NUCLEOTIDE SEQUENCE [LARGE SCALE GENOMIC DNA]</scope>
    <source>
        <strain evidence="2">DF5081</strain>
    </source>
</reference>
<sequence>MRECLILGQPSKRVEKQDTWLVSEDDRKIHQEVCDKYLKANIYLYRTVRKADYYAHVYCSPDTDRSNLCPKIDPKVFETSSTTVSDENAWTKLKLDGNNSTRIELSEFYHEFYHRYRRRKRSAVSPRSDF</sequence>